<dbReference type="InterPro" id="IPR009057">
    <property type="entry name" value="Homeodomain-like_sf"/>
</dbReference>
<proteinExistence type="predicted"/>
<keyword evidence="1" id="KW-0805">Transcription regulation</keyword>
<keyword evidence="2 4" id="KW-0238">DNA-binding</keyword>
<keyword evidence="7" id="KW-1185">Reference proteome</keyword>
<dbReference type="PRINTS" id="PR00455">
    <property type="entry name" value="HTHTETR"/>
</dbReference>
<evidence type="ECO:0000313" key="6">
    <source>
        <dbReference type="EMBL" id="QEE30686.1"/>
    </source>
</evidence>
<gene>
    <name evidence="6" type="ORF">FTW19_23440</name>
</gene>
<evidence type="ECO:0000256" key="3">
    <source>
        <dbReference type="ARBA" id="ARBA00023163"/>
    </source>
</evidence>
<reference evidence="6 7" key="1">
    <citation type="submission" date="2019-08" db="EMBL/GenBank/DDBJ databases">
        <title>Complete genome sequence of Terriglobus albidus strain ORNL.</title>
        <authorList>
            <person name="Podar M."/>
        </authorList>
    </citation>
    <scope>NUCLEOTIDE SEQUENCE [LARGE SCALE GENOMIC DNA]</scope>
    <source>
        <strain evidence="6 7">ORNL</strain>
    </source>
</reference>
<protein>
    <submittedName>
        <fullName evidence="6">TetR/AcrR family transcriptional regulator</fullName>
    </submittedName>
</protein>
<keyword evidence="3" id="KW-0804">Transcription</keyword>
<accession>A0A5B9EKS7</accession>
<dbReference type="AlphaFoldDB" id="A0A5B9EKS7"/>
<evidence type="ECO:0000259" key="5">
    <source>
        <dbReference type="PROSITE" id="PS50977"/>
    </source>
</evidence>
<dbReference type="InterPro" id="IPR001647">
    <property type="entry name" value="HTH_TetR"/>
</dbReference>
<feature type="domain" description="HTH tetR-type" evidence="5">
    <location>
        <begin position="21"/>
        <end position="81"/>
    </location>
</feature>
<evidence type="ECO:0000256" key="1">
    <source>
        <dbReference type="ARBA" id="ARBA00023015"/>
    </source>
</evidence>
<dbReference type="EMBL" id="CP042806">
    <property type="protein sequence ID" value="QEE30686.1"/>
    <property type="molecule type" value="Genomic_DNA"/>
</dbReference>
<evidence type="ECO:0000256" key="4">
    <source>
        <dbReference type="PROSITE-ProRule" id="PRU00335"/>
    </source>
</evidence>
<dbReference type="SUPFAM" id="SSF46689">
    <property type="entry name" value="Homeodomain-like"/>
    <property type="match status" value="1"/>
</dbReference>
<sequence length="208" mass="23424">MFLFSRDRWCMQRKTEREPKRNRKAEIVEAADRLLRERGLSGVTTRAIAEAVPCSEGAIYVHFSGRVELLLAVLEQSLPQMLIPLHALEENIGKQTPERNLLTALQGLQRFHERIGPMLSSLFAEPLLLESFRKMLDSRAKGPRGGISRIARYIEEEQKLGRIPEDRNAEVIASILMSASFFRSFSTALTGQAIPGLNPRDLVKSLLG</sequence>
<dbReference type="Pfam" id="PF00440">
    <property type="entry name" value="TetR_N"/>
    <property type="match status" value="1"/>
</dbReference>
<dbReference type="PANTHER" id="PTHR30055:SF240">
    <property type="entry name" value="HTH-TYPE TRANSCRIPTIONAL REGULATOR ACRR"/>
    <property type="match status" value="1"/>
</dbReference>
<feature type="DNA-binding region" description="H-T-H motif" evidence="4">
    <location>
        <begin position="44"/>
        <end position="63"/>
    </location>
</feature>
<dbReference type="InterPro" id="IPR050109">
    <property type="entry name" value="HTH-type_TetR-like_transc_reg"/>
</dbReference>
<dbReference type="Gene3D" id="1.10.357.10">
    <property type="entry name" value="Tetracycline Repressor, domain 2"/>
    <property type="match status" value="1"/>
</dbReference>
<evidence type="ECO:0000313" key="7">
    <source>
        <dbReference type="Proteomes" id="UP000321820"/>
    </source>
</evidence>
<dbReference type="PANTHER" id="PTHR30055">
    <property type="entry name" value="HTH-TYPE TRANSCRIPTIONAL REGULATOR RUTR"/>
    <property type="match status" value="1"/>
</dbReference>
<evidence type="ECO:0000256" key="2">
    <source>
        <dbReference type="ARBA" id="ARBA00023125"/>
    </source>
</evidence>
<dbReference type="PROSITE" id="PS50977">
    <property type="entry name" value="HTH_TETR_2"/>
    <property type="match status" value="1"/>
</dbReference>
<name>A0A5B9EKS7_9BACT</name>
<dbReference type="GO" id="GO:0000976">
    <property type="term" value="F:transcription cis-regulatory region binding"/>
    <property type="evidence" value="ECO:0007669"/>
    <property type="project" value="TreeGrafter"/>
</dbReference>
<dbReference type="Proteomes" id="UP000321820">
    <property type="component" value="Chromosome"/>
</dbReference>
<organism evidence="6 7">
    <name type="scientific">Terriglobus albidus</name>
    <dbReference type="NCBI Taxonomy" id="1592106"/>
    <lineage>
        <taxon>Bacteria</taxon>
        <taxon>Pseudomonadati</taxon>
        <taxon>Acidobacteriota</taxon>
        <taxon>Terriglobia</taxon>
        <taxon>Terriglobales</taxon>
        <taxon>Acidobacteriaceae</taxon>
        <taxon>Terriglobus</taxon>
    </lineage>
</organism>
<dbReference type="OrthoDB" id="9785164at2"/>
<dbReference type="KEGG" id="talb:FTW19_23440"/>
<dbReference type="GO" id="GO:0003700">
    <property type="term" value="F:DNA-binding transcription factor activity"/>
    <property type="evidence" value="ECO:0007669"/>
    <property type="project" value="TreeGrafter"/>
</dbReference>